<dbReference type="EMBL" id="JBHRTL010000004">
    <property type="protein sequence ID" value="MFC3154358.1"/>
    <property type="molecule type" value="Genomic_DNA"/>
</dbReference>
<dbReference type="SUPFAM" id="SSF63882">
    <property type="entry name" value="MoeA N-terminal region -like"/>
    <property type="match status" value="1"/>
</dbReference>
<dbReference type="Gene3D" id="3.90.105.10">
    <property type="entry name" value="Molybdopterin biosynthesis moea protein, domain 2"/>
    <property type="match status" value="1"/>
</dbReference>
<dbReference type="Pfam" id="PF03453">
    <property type="entry name" value="MoeA_N"/>
    <property type="match status" value="1"/>
</dbReference>
<name>A0ABV7HP05_9GAMM</name>
<dbReference type="NCBIfam" id="TIGR00177">
    <property type="entry name" value="molyb_syn"/>
    <property type="match status" value="1"/>
</dbReference>
<evidence type="ECO:0000256" key="3">
    <source>
        <dbReference type="ARBA" id="ARBA00010763"/>
    </source>
</evidence>
<evidence type="ECO:0000259" key="7">
    <source>
        <dbReference type="SMART" id="SM00852"/>
    </source>
</evidence>
<dbReference type="SUPFAM" id="SSF63867">
    <property type="entry name" value="MoeA C-terminal domain-like"/>
    <property type="match status" value="1"/>
</dbReference>
<dbReference type="RefSeq" id="WP_382414569.1">
    <property type="nucleotide sequence ID" value="NZ_AP031500.1"/>
</dbReference>
<dbReference type="Gene3D" id="3.40.980.10">
    <property type="entry name" value="MoaB/Mog-like domain"/>
    <property type="match status" value="1"/>
</dbReference>
<dbReference type="EC" id="2.10.1.1" evidence="6"/>
<evidence type="ECO:0000256" key="4">
    <source>
        <dbReference type="ARBA" id="ARBA00023150"/>
    </source>
</evidence>
<protein>
    <recommendedName>
        <fullName evidence="6">Molybdopterin molybdenumtransferase</fullName>
        <ecNumber evidence="6">2.10.1.1</ecNumber>
    </recommendedName>
</protein>
<dbReference type="InterPro" id="IPR001453">
    <property type="entry name" value="MoaB/Mog_dom"/>
</dbReference>
<dbReference type="PANTHER" id="PTHR10192:SF5">
    <property type="entry name" value="GEPHYRIN"/>
    <property type="match status" value="1"/>
</dbReference>
<keyword evidence="6" id="KW-0808">Transferase</keyword>
<keyword evidence="4 6" id="KW-0501">Molybdenum cofactor biosynthesis</keyword>
<dbReference type="InterPro" id="IPR038987">
    <property type="entry name" value="MoeA-like"/>
</dbReference>
<comment type="caution">
    <text evidence="8">The sequence shown here is derived from an EMBL/GenBank/DDBJ whole genome shotgun (WGS) entry which is preliminary data.</text>
</comment>
<evidence type="ECO:0000313" key="9">
    <source>
        <dbReference type="Proteomes" id="UP001595548"/>
    </source>
</evidence>
<evidence type="ECO:0000256" key="6">
    <source>
        <dbReference type="RuleBase" id="RU365090"/>
    </source>
</evidence>
<dbReference type="PROSITE" id="PS01079">
    <property type="entry name" value="MOCF_BIOSYNTHESIS_2"/>
    <property type="match status" value="1"/>
</dbReference>
<dbReference type="InterPro" id="IPR036425">
    <property type="entry name" value="MoaB/Mog-like_dom_sf"/>
</dbReference>
<feature type="domain" description="MoaB/Mog" evidence="7">
    <location>
        <begin position="182"/>
        <end position="319"/>
    </location>
</feature>
<proteinExistence type="inferred from homology"/>
<dbReference type="Proteomes" id="UP001595548">
    <property type="component" value="Unassembled WGS sequence"/>
</dbReference>
<dbReference type="InterPro" id="IPR036688">
    <property type="entry name" value="MoeA_C_domain_IV_sf"/>
</dbReference>
<evidence type="ECO:0000313" key="8">
    <source>
        <dbReference type="EMBL" id="MFC3154358.1"/>
    </source>
</evidence>
<dbReference type="NCBIfam" id="NF045515">
    <property type="entry name" value="Glp_gephyrin"/>
    <property type="match status" value="1"/>
</dbReference>
<dbReference type="SUPFAM" id="SSF53218">
    <property type="entry name" value="Molybdenum cofactor biosynthesis proteins"/>
    <property type="match status" value="1"/>
</dbReference>
<dbReference type="PANTHER" id="PTHR10192">
    <property type="entry name" value="MOLYBDOPTERIN BIOSYNTHESIS PROTEIN"/>
    <property type="match status" value="1"/>
</dbReference>
<gene>
    <name evidence="8" type="primary">glp</name>
    <name evidence="8" type="ORF">ACFOEB_04015</name>
</gene>
<sequence>MAGMLAVAEARERLCADARLQLQKRVAATQMMPLLQACGRILAQDVVAGINVPPAANSAMDGYALAAADARLGAVLTVSQRIGAGSVAQPLAAGTCARILTGAELPAGADTVVIQENCDRTGDQVTLNQAAERGDNIRPQGQDIAAGSVVLEAGRRLRAQDLALLASIGLTEVAVHAPLKVAVLATGDELVEPGEALKPGQIYNSNRYLLTAMLAELGAEVEYLPAVADTLAATCEALRQAAKRADIIVTTGGVSVGDADFVKPAVEALGQLDIWRVALKPGKPLAFGRVGETPFIGLPGNPVSAFVTFVLLLEPYAQIMQGAEAADLEIYTLAANFSRNKPGGRDEYLRGRMTDEGVTLHPQQSSGALSSVIGADCLVWLKAGETVEHGTLVRVLPLRQWRAAQA</sequence>
<organism evidence="8 9">
    <name type="scientific">Gilvimarinus japonicus</name>
    <dbReference type="NCBI Taxonomy" id="1796469"/>
    <lineage>
        <taxon>Bacteria</taxon>
        <taxon>Pseudomonadati</taxon>
        <taxon>Pseudomonadota</taxon>
        <taxon>Gammaproteobacteria</taxon>
        <taxon>Cellvibrionales</taxon>
        <taxon>Cellvibrionaceae</taxon>
        <taxon>Gilvimarinus</taxon>
    </lineage>
</organism>
<dbReference type="CDD" id="cd00887">
    <property type="entry name" value="MoeA"/>
    <property type="match status" value="1"/>
</dbReference>
<dbReference type="InterPro" id="IPR005110">
    <property type="entry name" value="MoeA_linker/N"/>
</dbReference>
<evidence type="ECO:0000256" key="2">
    <source>
        <dbReference type="ARBA" id="ARBA00005046"/>
    </source>
</evidence>
<comment type="cofactor">
    <cofactor evidence="6">
        <name>Mg(2+)</name>
        <dbReference type="ChEBI" id="CHEBI:18420"/>
    </cofactor>
</comment>
<dbReference type="Gene3D" id="2.170.190.11">
    <property type="entry name" value="Molybdopterin biosynthesis moea protein, domain 3"/>
    <property type="match status" value="1"/>
</dbReference>
<comment type="catalytic activity">
    <reaction evidence="5">
        <text>adenylyl-molybdopterin + molybdate = Mo-molybdopterin + AMP + H(+)</text>
        <dbReference type="Rhea" id="RHEA:35047"/>
        <dbReference type="ChEBI" id="CHEBI:15378"/>
        <dbReference type="ChEBI" id="CHEBI:36264"/>
        <dbReference type="ChEBI" id="CHEBI:62727"/>
        <dbReference type="ChEBI" id="CHEBI:71302"/>
        <dbReference type="ChEBI" id="CHEBI:456215"/>
        <dbReference type="EC" id="2.10.1.1"/>
    </reaction>
</comment>
<reference evidence="9" key="1">
    <citation type="journal article" date="2019" name="Int. J. Syst. Evol. Microbiol.">
        <title>The Global Catalogue of Microorganisms (GCM) 10K type strain sequencing project: providing services to taxonomists for standard genome sequencing and annotation.</title>
        <authorList>
            <consortium name="The Broad Institute Genomics Platform"/>
            <consortium name="The Broad Institute Genome Sequencing Center for Infectious Disease"/>
            <person name="Wu L."/>
            <person name="Ma J."/>
        </authorList>
    </citation>
    <scope>NUCLEOTIDE SEQUENCE [LARGE SCALE GENOMIC DNA]</scope>
    <source>
        <strain evidence="9">KCTC 52141</strain>
    </source>
</reference>
<dbReference type="Gene3D" id="2.40.340.10">
    <property type="entry name" value="MoeA, C-terminal, domain IV"/>
    <property type="match status" value="1"/>
</dbReference>
<accession>A0ABV7HP05</accession>
<dbReference type="Pfam" id="PF00994">
    <property type="entry name" value="MoCF_biosynth"/>
    <property type="match status" value="1"/>
</dbReference>
<dbReference type="InterPro" id="IPR005111">
    <property type="entry name" value="MoeA_C_domain_IV"/>
</dbReference>
<evidence type="ECO:0000256" key="1">
    <source>
        <dbReference type="ARBA" id="ARBA00002901"/>
    </source>
</evidence>
<comment type="similarity">
    <text evidence="3 6">Belongs to the MoeA family.</text>
</comment>
<evidence type="ECO:0000256" key="5">
    <source>
        <dbReference type="ARBA" id="ARBA00047317"/>
    </source>
</evidence>
<comment type="function">
    <text evidence="1 6">Catalyzes the insertion of molybdate into adenylated molybdopterin with the concomitant release of AMP.</text>
</comment>
<keyword evidence="9" id="KW-1185">Reference proteome</keyword>
<dbReference type="Pfam" id="PF03454">
    <property type="entry name" value="MoeA_C"/>
    <property type="match status" value="1"/>
</dbReference>
<dbReference type="InterPro" id="IPR036135">
    <property type="entry name" value="MoeA_linker/N_sf"/>
</dbReference>
<comment type="pathway">
    <text evidence="2 6">Cofactor biosynthesis; molybdopterin biosynthesis.</text>
</comment>
<keyword evidence="6" id="KW-0479">Metal-binding</keyword>
<dbReference type="SMART" id="SM00852">
    <property type="entry name" value="MoCF_biosynth"/>
    <property type="match status" value="1"/>
</dbReference>
<keyword evidence="6" id="KW-0460">Magnesium</keyword>
<dbReference type="InterPro" id="IPR008284">
    <property type="entry name" value="MoCF_biosynth_CS"/>
</dbReference>
<keyword evidence="6" id="KW-0500">Molybdenum</keyword>